<gene>
    <name evidence="1" type="ORF">HMPREF0083_05991</name>
</gene>
<name>U1XX80_ANEAE</name>
<protein>
    <submittedName>
        <fullName evidence="1">Uncharacterized protein</fullName>
    </submittedName>
</protein>
<dbReference type="Proteomes" id="UP000016511">
    <property type="component" value="Unassembled WGS sequence"/>
</dbReference>
<sequence length="61" mass="6837">MWRQGRTGKTSEPLGAGDSCRSISSLYASVWETNRRPFGARCGGDPLWIILDNQHPWCNIS</sequence>
<keyword evidence="2" id="KW-1185">Reference proteome</keyword>
<dbReference type="HOGENOM" id="CLU_202311_0_0_9"/>
<accession>U1XX80</accession>
<evidence type="ECO:0000313" key="2">
    <source>
        <dbReference type="Proteomes" id="UP000016511"/>
    </source>
</evidence>
<proteinExistence type="predicted"/>
<dbReference type="AlphaFoldDB" id="U1XX80"/>
<comment type="caution">
    <text evidence="1">The sequence shown here is derived from an EMBL/GenBank/DDBJ whole genome shotgun (WGS) entry which is preliminary data.</text>
</comment>
<evidence type="ECO:0000313" key="1">
    <source>
        <dbReference type="EMBL" id="ERI04617.1"/>
    </source>
</evidence>
<organism evidence="1 2">
    <name type="scientific">Aneurinibacillus aneurinilyticus ATCC 12856</name>
    <dbReference type="NCBI Taxonomy" id="649747"/>
    <lineage>
        <taxon>Bacteria</taxon>
        <taxon>Bacillati</taxon>
        <taxon>Bacillota</taxon>
        <taxon>Bacilli</taxon>
        <taxon>Bacillales</taxon>
        <taxon>Paenibacillaceae</taxon>
        <taxon>Aneurinibacillus group</taxon>
        <taxon>Aneurinibacillus</taxon>
    </lineage>
</organism>
<reference evidence="1 2" key="1">
    <citation type="submission" date="2013-08" db="EMBL/GenBank/DDBJ databases">
        <authorList>
            <person name="Weinstock G."/>
            <person name="Sodergren E."/>
            <person name="Wylie T."/>
            <person name="Fulton L."/>
            <person name="Fulton R."/>
            <person name="Fronick C."/>
            <person name="O'Laughlin M."/>
            <person name="Godfrey J."/>
            <person name="Miner T."/>
            <person name="Herter B."/>
            <person name="Appelbaum E."/>
            <person name="Cordes M."/>
            <person name="Lek S."/>
            <person name="Wollam A."/>
            <person name="Pepin K.H."/>
            <person name="Palsikar V.B."/>
            <person name="Mitreva M."/>
            <person name="Wilson R.K."/>
        </authorList>
    </citation>
    <scope>NUCLEOTIDE SEQUENCE [LARGE SCALE GENOMIC DNA]</scope>
    <source>
        <strain evidence="1 2">ATCC 12856</strain>
    </source>
</reference>
<dbReference type="STRING" id="649747.HMPREF0083_05991"/>
<dbReference type="EMBL" id="AWSJ01000380">
    <property type="protein sequence ID" value="ERI04617.1"/>
    <property type="molecule type" value="Genomic_DNA"/>
</dbReference>